<proteinExistence type="predicted"/>
<dbReference type="EMBL" id="CP074694">
    <property type="protein sequence ID" value="QVL33569.1"/>
    <property type="molecule type" value="Genomic_DNA"/>
</dbReference>
<dbReference type="KEGG" id="tsph:KIH39_06560"/>
<dbReference type="GO" id="GO:0016787">
    <property type="term" value="F:hydrolase activity"/>
    <property type="evidence" value="ECO:0007669"/>
    <property type="project" value="UniProtKB-KW"/>
</dbReference>
<feature type="signal peptide" evidence="1">
    <location>
        <begin position="1"/>
        <end position="19"/>
    </location>
</feature>
<keyword evidence="2" id="KW-0378">Hydrolase</keyword>
<protein>
    <submittedName>
        <fullName evidence="2">Glycosyl hydrolase</fullName>
    </submittedName>
</protein>
<dbReference type="PANTHER" id="PTHR47199">
    <property type="entry name" value="PHOTOSYSTEM II STABILITY/ASSEMBLY FACTOR HCF136, CHLOROPLASTIC"/>
    <property type="match status" value="1"/>
</dbReference>
<keyword evidence="3" id="KW-1185">Reference proteome</keyword>
<dbReference type="SUPFAM" id="SSF110296">
    <property type="entry name" value="Oligoxyloglucan reducing end-specific cellobiohydrolase"/>
    <property type="match status" value="1"/>
</dbReference>
<evidence type="ECO:0000256" key="1">
    <source>
        <dbReference type="SAM" id="SignalP"/>
    </source>
</evidence>
<keyword evidence="1" id="KW-0732">Signal</keyword>
<gene>
    <name evidence="2" type="ORF">KIH39_06560</name>
</gene>
<dbReference type="Proteomes" id="UP000676194">
    <property type="component" value="Chromosome"/>
</dbReference>
<accession>A0A8E6B8U4</accession>
<name>A0A8E6B8U4_9BACT</name>
<reference evidence="2" key="1">
    <citation type="submission" date="2021-05" db="EMBL/GenBank/DDBJ databases">
        <title>Complete genome sequence of the cellulolytic planctomycete Telmatocola sphagniphila SP2T and characterization of the first cellulase from planctomycetes.</title>
        <authorList>
            <person name="Rakitin A.L."/>
            <person name="Beletsky A.V."/>
            <person name="Naumoff D.G."/>
            <person name="Kulichevskaya I.S."/>
            <person name="Mardanov A.V."/>
            <person name="Ravin N.V."/>
            <person name="Dedysh S.N."/>
        </authorList>
    </citation>
    <scope>NUCLEOTIDE SEQUENCE</scope>
    <source>
        <strain evidence="2">SP2T</strain>
    </source>
</reference>
<dbReference type="InterPro" id="IPR015943">
    <property type="entry name" value="WD40/YVTN_repeat-like_dom_sf"/>
</dbReference>
<organism evidence="2 3">
    <name type="scientific">Telmatocola sphagniphila</name>
    <dbReference type="NCBI Taxonomy" id="1123043"/>
    <lineage>
        <taxon>Bacteria</taxon>
        <taxon>Pseudomonadati</taxon>
        <taxon>Planctomycetota</taxon>
        <taxon>Planctomycetia</taxon>
        <taxon>Gemmatales</taxon>
        <taxon>Gemmataceae</taxon>
    </lineage>
</organism>
<evidence type="ECO:0000313" key="3">
    <source>
        <dbReference type="Proteomes" id="UP000676194"/>
    </source>
</evidence>
<dbReference type="AlphaFoldDB" id="A0A8E6B8U4"/>
<sequence>MRFHLALSLVLLNLPIASGQIQPQKIATSADFRGLCAVDRNTAWVSGTKGTVGKTIDAGKTWNLISVPDSEILDFRDVKAFDAQTAYLMSAGIGDLSRIYKTTDGGVTWKLQWKASRKEDFLDALGFWDDENGIALGDPVGGKFQLLVTSDGGRHWQPIDSKNLPEALSGEGAFAASGTCLITQGKNEAWFGTGSAKFARVFHSSDRGKTWTVSETPITAAVESAGIFSLAFRNSKNGIVVGGDYRKPNGTGSTVALTDDGGKTWKLVKDAVTFRSAVGYGSNRIIVAGTSGADVSVDQGRTWKSLDLENYNSVSFAKSGEGWLAGPKGRIAYLPAQ</sequence>
<dbReference type="CDD" id="cd15482">
    <property type="entry name" value="Sialidase_non-viral"/>
    <property type="match status" value="1"/>
</dbReference>
<dbReference type="RefSeq" id="WP_213498482.1">
    <property type="nucleotide sequence ID" value="NZ_CP074694.1"/>
</dbReference>
<feature type="chain" id="PRO_5034408001" evidence="1">
    <location>
        <begin position="20"/>
        <end position="337"/>
    </location>
</feature>
<evidence type="ECO:0000313" key="2">
    <source>
        <dbReference type="EMBL" id="QVL33569.1"/>
    </source>
</evidence>
<dbReference type="PANTHER" id="PTHR47199:SF2">
    <property type="entry name" value="PHOTOSYSTEM II STABILITY_ASSEMBLY FACTOR HCF136, CHLOROPLASTIC"/>
    <property type="match status" value="1"/>
</dbReference>
<dbReference type="Gene3D" id="2.130.10.10">
    <property type="entry name" value="YVTN repeat-like/Quinoprotein amine dehydrogenase"/>
    <property type="match status" value="2"/>
</dbReference>